<name>A0A5C4JX34_9HYPH</name>
<dbReference type="PANTHER" id="PTHR42928">
    <property type="entry name" value="TRICARBOXYLATE-BINDING PROTEIN"/>
    <property type="match status" value="1"/>
</dbReference>
<dbReference type="Gene3D" id="3.40.190.150">
    <property type="entry name" value="Bordetella uptake gene, domain 1"/>
    <property type="match status" value="1"/>
</dbReference>
<proteinExistence type="inferred from homology"/>
<evidence type="ECO:0000313" key="4">
    <source>
        <dbReference type="Proteomes" id="UP000307874"/>
    </source>
</evidence>
<dbReference type="OrthoDB" id="9780943at2"/>
<evidence type="ECO:0000256" key="2">
    <source>
        <dbReference type="SAM" id="SignalP"/>
    </source>
</evidence>
<gene>
    <name evidence="3" type="ORF">FF124_02685</name>
</gene>
<dbReference type="InterPro" id="IPR042100">
    <property type="entry name" value="Bug_dom1"/>
</dbReference>
<reference evidence="3 4" key="2">
    <citation type="submission" date="2019-06" db="EMBL/GenBank/DDBJ databases">
        <title>Martelella lutilitoris sp. nov., isolated from a tidal mudflat.</title>
        <authorList>
            <person name="Kim Y.-J."/>
        </authorList>
    </citation>
    <scope>NUCLEOTIDE SEQUENCE [LARGE SCALE GENOMIC DNA]</scope>
    <source>
        <strain evidence="3 4">GH2-6</strain>
    </source>
</reference>
<evidence type="ECO:0000313" key="3">
    <source>
        <dbReference type="EMBL" id="TNB49885.1"/>
    </source>
</evidence>
<organism evidence="3 4">
    <name type="scientific">Martelella lutilitoris</name>
    <dbReference type="NCBI Taxonomy" id="2583532"/>
    <lineage>
        <taxon>Bacteria</taxon>
        <taxon>Pseudomonadati</taxon>
        <taxon>Pseudomonadota</taxon>
        <taxon>Alphaproteobacteria</taxon>
        <taxon>Hyphomicrobiales</taxon>
        <taxon>Aurantimonadaceae</taxon>
        <taxon>Martelella</taxon>
    </lineage>
</organism>
<dbReference type="InterPro" id="IPR005064">
    <property type="entry name" value="BUG"/>
</dbReference>
<comment type="similarity">
    <text evidence="1">Belongs to the UPF0065 (bug) family.</text>
</comment>
<evidence type="ECO:0008006" key="5">
    <source>
        <dbReference type="Google" id="ProtNLM"/>
    </source>
</evidence>
<dbReference type="AlphaFoldDB" id="A0A5C4JX34"/>
<sequence>MKRNTIIRSGMAAISVAAIMLAGAAPGYADPIDLEGETVTLVHNVAPGGATAISAQVLADAWSKTMADHPTMVVQSVSGGALTKGIDYVMDARPDGKTLGYLAWQGTTRILDPEVLQIPFQDFGVIGGIGGSNFLFHLRTDVGGGIENRDDLVNLDSVTVGVYSPRMTQGMQTAAALDLLGVDWKFVSGMLGDGPLYAAMQRGEIDAYPATTSQYISELGDGPIASGETMAIWQMGPLEADGSMKLDPALEGVPTLGEYIEKATGKPPEGPLWDLIMYHAQSSAPVNWIIVAPPGTPQDHLDMLRTSFDEATASPDYLEAATKVYGSPPNIVHWQEMTKIISDVQNTSEDIKDTMRQLVERIEQ</sequence>
<accession>A0A5C4JX34</accession>
<dbReference type="RefSeq" id="WP_138746924.1">
    <property type="nucleotide sequence ID" value="NZ_VCLB01000001.1"/>
</dbReference>
<evidence type="ECO:0000256" key="1">
    <source>
        <dbReference type="ARBA" id="ARBA00006987"/>
    </source>
</evidence>
<keyword evidence="4" id="KW-1185">Reference proteome</keyword>
<feature type="signal peptide" evidence="2">
    <location>
        <begin position="1"/>
        <end position="24"/>
    </location>
</feature>
<feature type="chain" id="PRO_5022914532" description="Tripartite tricarboxylate transporter substrate binding protein" evidence="2">
    <location>
        <begin position="25"/>
        <end position="364"/>
    </location>
</feature>
<dbReference type="Gene3D" id="3.40.190.10">
    <property type="entry name" value="Periplasmic binding protein-like II"/>
    <property type="match status" value="1"/>
</dbReference>
<dbReference type="Proteomes" id="UP000307874">
    <property type="component" value="Unassembled WGS sequence"/>
</dbReference>
<reference evidence="3 4" key="1">
    <citation type="submission" date="2019-05" db="EMBL/GenBank/DDBJ databases">
        <authorList>
            <person name="Lee S.D."/>
        </authorList>
    </citation>
    <scope>NUCLEOTIDE SEQUENCE [LARGE SCALE GENOMIC DNA]</scope>
    <source>
        <strain evidence="3 4">GH2-6</strain>
    </source>
</reference>
<protein>
    <recommendedName>
        <fullName evidence="5">Tripartite tricarboxylate transporter substrate binding protein</fullName>
    </recommendedName>
</protein>
<dbReference type="PANTHER" id="PTHR42928:SF5">
    <property type="entry name" value="BLR1237 PROTEIN"/>
    <property type="match status" value="1"/>
</dbReference>
<comment type="caution">
    <text evidence="3">The sequence shown here is derived from an EMBL/GenBank/DDBJ whole genome shotgun (WGS) entry which is preliminary data.</text>
</comment>
<keyword evidence="2" id="KW-0732">Signal</keyword>
<dbReference type="EMBL" id="VCLB01000001">
    <property type="protein sequence ID" value="TNB49885.1"/>
    <property type="molecule type" value="Genomic_DNA"/>
</dbReference>